<accession>A0A3S3NHZ4</accession>
<sequence length="655" mass="74613">SVVLLHLVGLSCWVRVFRFNLKMPRSRREHNQSNVISNEGSDVALFHGLQSECVRDFVDALELYKSTTGLNDENIAKRVPRFLRDIALNWYTFSVQKNPLLATNWRLLKSELVKAFSPDDFTYKMNIDAKLRKRTQSENEPFRSYFYDIMKLCARLNPSMTEEEKKGRLLNGIKPLLYQQIAANMPKTCDDILQKVQSIESINDIVTERRKNENGFEIYNNPQIFKEIEAYFANRCEQNCEKSDKIETQQSALPNYSKNAYAPKGEREQMLSSRNECSYESLNSFPTTAVIDTGAGVSVVSEKFLKLLKIPRKNKSTLKLRSVNNELCETYGIANFDIKIGNDVILNEKMILDFSDKNNLKIKFADSDAIVNAFTSNACVVNMISNENAIIKPNSIYFIEMTAKTKNIQFIDNVYEFKPKSSFTNECNVFLTNSIVTLSTGVLKIPIFNLSDQKINIKRGKILGYCSSQTKAALCIKIESLNSENSIDSTSELKEYINSNNIESINGLDEKLINIGEGINNEMKKQIIDLLNKYKCCFTNKLSNITPTDVAEINIETIGPPVKKKMYRLPLVHRKPLKQILDELLAANVIRPSTSSYCAPVLLVPKKNGEYRLVVDYRDLNPKIINENSYPIQRIEDILDSINGCSTFSLLDCHS</sequence>
<feature type="non-terminal residue" evidence="7">
    <location>
        <position position="655"/>
    </location>
</feature>
<dbReference type="InterPro" id="IPR050951">
    <property type="entry name" value="Retrovirus_Pol_polyprotein"/>
</dbReference>
<feature type="signal peptide" evidence="5">
    <location>
        <begin position="1"/>
        <end position="18"/>
    </location>
</feature>
<comment type="caution">
    <text evidence="7">The sequence shown here is derived from an EMBL/GenBank/DDBJ whole genome shotgun (WGS) entry which is preliminary data.</text>
</comment>
<keyword evidence="8" id="KW-1185">Reference proteome</keyword>
<dbReference type="InterPro" id="IPR021109">
    <property type="entry name" value="Peptidase_aspartic_dom_sf"/>
</dbReference>
<keyword evidence="5" id="KW-0732">Signal</keyword>
<dbReference type="STRING" id="1965070.A0A3S3NHZ4"/>
<name>A0A3S3NHZ4_9ACAR</name>
<evidence type="ECO:0000256" key="4">
    <source>
        <dbReference type="ARBA" id="ARBA00022759"/>
    </source>
</evidence>
<dbReference type="OrthoDB" id="10037266at2759"/>
<gene>
    <name evidence="7" type="ORF">B4U79_10874</name>
</gene>
<dbReference type="EMBL" id="NCKU01013748">
    <property type="protein sequence ID" value="RWR99747.1"/>
    <property type="molecule type" value="Genomic_DNA"/>
</dbReference>
<feature type="chain" id="PRO_5018636000" description="Retrotransposon gag domain-containing protein" evidence="5">
    <location>
        <begin position="19"/>
        <end position="655"/>
    </location>
</feature>
<organism evidence="7 8">
    <name type="scientific">Dinothrombium tinctorium</name>
    <dbReference type="NCBI Taxonomy" id="1965070"/>
    <lineage>
        <taxon>Eukaryota</taxon>
        <taxon>Metazoa</taxon>
        <taxon>Ecdysozoa</taxon>
        <taxon>Arthropoda</taxon>
        <taxon>Chelicerata</taxon>
        <taxon>Arachnida</taxon>
        <taxon>Acari</taxon>
        <taxon>Acariformes</taxon>
        <taxon>Trombidiformes</taxon>
        <taxon>Prostigmata</taxon>
        <taxon>Anystina</taxon>
        <taxon>Parasitengona</taxon>
        <taxon>Trombidioidea</taxon>
        <taxon>Trombidiidae</taxon>
        <taxon>Dinothrombium</taxon>
    </lineage>
</organism>
<keyword evidence="4" id="KW-0255">Endonuclease</keyword>
<dbReference type="SUPFAM" id="SSF50630">
    <property type="entry name" value="Acid proteases"/>
    <property type="match status" value="1"/>
</dbReference>
<evidence type="ECO:0000259" key="6">
    <source>
        <dbReference type="Pfam" id="PF03732"/>
    </source>
</evidence>
<dbReference type="GO" id="GO:0004519">
    <property type="term" value="F:endonuclease activity"/>
    <property type="evidence" value="ECO:0007669"/>
    <property type="project" value="UniProtKB-KW"/>
</dbReference>
<dbReference type="AlphaFoldDB" id="A0A3S3NHZ4"/>
<feature type="non-terminal residue" evidence="7">
    <location>
        <position position="1"/>
    </location>
</feature>
<evidence type="ECO:0000256" key="3">
    <source>
        <dbReference type="ARBA" id="ARBA00022722"/>
    </source>
</evidence>
<keyword evidence="1" id="KW-0808">Transferase</keyword>
<dbReference type="GO" id="GO:0071897">
    <property type="term" value="P:DNA biosynthetic process"/>
    <property type="evidence" value="ECO:0007669"/>
    <property type="project" value="UniProtKB-ARBA"/>
</dbReference>
<keyword evidence="3" id="KW-0540">Nuclease</keyword>
<dbReference type="Gene3D" id="3.30.70.270">
    <property type="match status" value="1"/>
</dbReference>
<dbReference type="GO" id="GO:0016779">
    <property type="term" value="F:nucleotidyltransferase activity"/>
    <property type="evidence" value="ECO:0007669"/>
    <property type="project" value="UniProtKB-KW"/>
</dbReference>
<evidence type="ECO:0000256" key="2">
    <source>
        <dbReference type="ARBA" id="ARBA00022695"/>
    </source>
</evidence>
<proteinExistence type="predicted"/>
<reference evidence="7 8" key="1">
    <citation type="journal article" date="2018" name="Gigascience">
        <title>Genomes of trombidid mites reveal novel predicted allergens and laterally-transferred genes associated with secondary metabolism.</title>
        <authorList>
            <person name="Dong X."/>
            <person name="Chaisiri K."/>
            <person name="Xia D."/>
            <person name="Armstrong S.D."/>
            <person name="Fang Y."/>
            <person name="Donnelly M.J."/>
            <person name="Kadowaki T."/>
            <person name="McGarry J.W."/>
            <person name="Darby A.C."/>
            <person name="Makepeace B.L."/>
        </authorList>
    </citation>
    <scope>NUCLEOTIDE SEQUENCE [LARGE SCALE GENOMIC DNA]</scope>
    <source>
        <strain evidence="7">UoL-WK</strain>
    </source>
</reference>
<feature type="domain" description="Retrotransposon gag" evidence="6">
    <location>
        <begin position="79"/>
        <end position="174"/>
    </location>
</feature>
<evidence type="ECO:0000256" key="1">
    <source>
        <dbReference type="ARBA" id="ARBA00022679"/>
    </source>
</evidence>
<dbReference type="SUPFAM" id="SSF56672">
    <property type="entry name" value="DNA/RNA polymerases"/>
    <property type="match status" value="1"/>
</dbReference>
<dbReference type="InterPro" id="IPR043502">
    <property type="entry name" value="DNA/RNA_pol_sf"/>
</dbReference>
<evidence type="ECO:0000313" key="8">
    <source>
        <dbReference type="Proteomes" id="UP000285301"/>
    </source>
</evidence>
<evidence type="ECO:0000256" key="5">
    <source>
        <dbReference type="SAM" id="SignalP"/>
    </source>
</evidence>
<dbReference type="PANTHER" id="PTHR37984:SF5">
    <property type="entry name" value="PROTEIN NYNRIN-LIKE"/>
    <property type="match status" value="1"/>
</dbReference>
<dbReference type="Gene3D" id="2.40.70.10">
    <property type="entry name" value="Acid Proteases"/>
    <property type="match status" value="1"/>
</dbReference>
<dbReference type="CDD" id="cd00303">
    <property type="entry name" value="retropepsin_like"/>
    <property type="match status" value="1"/>
</dbReference>
<keyword evidence="2" id="KW-0548">Nucleotidyltransferase</keyword>
<protein>
    <recommendedName>
        <fullName evidence="6">Retrotransposon gag domain-containing protein</fullName>
    </recommendedName>
</protein>
<keyword evidence="4" id="KW-0378">Hydrolase</keyword>
<dbReference type="Pfam" id="PF03732">
    <property type="entry name" value="Retrotrans_gag"/>
    <property type="match status" value="1"/>
</dbReference>
<dbReference type="Gene3D" id="3.10.10.10">
    <property type="entry name" value="HIV Type 1 Reverse Transcriptase, subunit A, domain 1"/>
    <property type="match status" value="1"/>
</dbReference>
<dbReference type="PANTHER" id="PTHR37984">
    <property type="entry name" value="PROTEIN CBG26694"/>
    <property type="match status" value="1"/>
</dbReference>
<dbReference type="InterPro" id="IPR043128">
    <property type="entry name" value="Rev_trsase/Diguanyl_cyclase"/>
</dbReference>
<dbReference type="Proteomes" id="UP000285301">
    <property type="component" value="Unassembled WGS sequence"/>
</dbReference>
<dbReference type="InterPro" id="IPR005162">
    <property type="entry name" value="Retrotrans_gag_dom"/>
</dbReference>
<evidence type="ECO:0000313" key="7">
    <source>
        <dbReference type="EMBL" id="RWR99747.1"/>
    </source>
</evidence>